<organism evidence="2 3">
    <name type="scientific">Clostridium saccharoperbutylacetonicum N1-4(HMT)</name>
    <dbReference type="NCBI Taxonomy" id="931276"/>
    <lineage>
        <taxon>Bacteria</taxon>
        <taxon>Bacillati</taxon>
        <taxon>Bacillota</taxon>
        <taxon>Clostridia</taxon>
        <taxon>Eubacteriales</taxon>
        <taxon>Clostridiaceae</taxon>
        <taxon>Clostridium</taxon>
    </lineage>
</organism>
<sequence>MNRELKKYIYIIGTILLLFFVFKIFVKIFPWLLLAGGIIYIITKVVRFIKGRNEASNSDKISNAQDEKYDYDIQSDDYTNGEVIDVEYEDVDSKK</sequence>
<evidence type="ECO:0000256" key="1">
    <source>
        <dbReference type="SAM" id="Phobius"/>
    </source>
</evidence>
<keyword evidence="1" id="KW-1133">Transmembrane helix</keyword>
<evidence type="ECO:0000313" key="3">
    <source>
        <dbReference type="Proteomes" id="UP000011728"/>
    </source>
</evidence>
<protein>
    <submittedName>
        <fullName evidence="2">Uncharacterized protein</fullName>
    </submittedName>
</protein>
<dbReference type="RefSeq" id="WP_015394492.1">
    <property type="nucleotide sequence ID" value="NC_020291.1"/>
</dbReference>
<dbReference type="OrthoDB" id="1931717at2"/>
<dbReference type="HOGENOM" id="CLU_180612_0_0_9"/>
<keyword evidence="3" id="KW-1185">Reference proteome</keyword>
<feature type="transmembrane region" description="Helical" evidence="1">
    <location>
        <begin position="7"/>
        <end position="25"/>
    </location>
</feature>
<dbReference type="KEGG" id="csr:Cspa_c44280"/>
<reference evidence="2 3" key="1">
    <citation type="submission" date="2013-02" db="EMBL/GenBank/DDBJ databases">
        <title>Genome sequence of Clostridium saccharoperbutylacetonicum N1-4(HMT).</title>
        <authorList>
            <person name="Poehlein A."/>
            <person name="Daniel R."/>
        </authorList>
    </citation>
    <scope>NUCLEOTIDE SEQUENCE [LARGE SCALE GENOMIC DNA]</scope>
    <source>
        <strain evidence="3">N1-4(HMT)</strain>
    </source>
</reference>
<keyword evidence="1" id="KW-0812">Transmembrane</keyword>
<dbReference type="AlphaFoldDB" id="M1MU18"/>
<accession>M1MU18</accession>
<proteinExistence type="predicted"/>
<feature type="transmembrane region" description="Helical" evidence="1">
    <location>
        <begin position="31"/>
        <end position="49"/>
    </location>
</feature>
<gene>
    <name evidence="2" type="ORF">Cspa_c44280</name>
</gene>
<dbReference type="Proteomes" id="UP000011728">
    <property type="component" value="Chromosome"/>
</dbReference>
<evidence type="ECO:0000313" key="2">
    <source>
        <dbReference type="EMBL" id="AGF58181.1"/>
    </source>
</evidence>
<dbReference type="EMBL" id="CP004121">
    <property type="protein sequence ID" value="AGF58181.1"/>
    <property type="molecule type" value="Genomic_DNA"/>
</dbReference>
<dbReference type="eggNOG" id="ENOG5032IZM">
    <property type="taxonomic scope" value="Bacteria"/>
</dbReference>
<name>M1MU18_9CLOT</name>
<keyword evidence="1" id="KW-0472">Membrane</keyword>
<dbReference type="PATRIC" id="fig|931276.5.peg.4461"/>